<evidence type="ECO:0000256" key="1">
    <source>
        <dbReference type="SAM" id="Phobius"/>
    </source>
</evidence>
<feature type="transmembrane region" description="Helical" evidence="1">
    <location>
        <begin position="12"/>
        <end position="32"/>
    </location>
</feature>
<keyword evidence="3" id="KW-1185">Reference proteome</keyword>
<dbReference type="Proteomes" id="UP001518140">
    <property type="component" value="Unassembled WGS sequence"/>
</dbReference>
<keyword evidence="1" id="KW-0472">Membrane</keyword>
<reference evidence="2 3" key="1">
    <citation type="submission" date="2020-02" db="EMBL/GenBank/DDBJ databases">
        <title>Whole-genome analyses of novel actinobacteria.</title>
        <authorList>
            <person name="Sahin N."/>
            <person name="Tokatli A."/>
        </authorList>
    </citation>
    <scope>NUCLEOTIDE SEQUENCE [LARGE SCALE GENOMIC DNA]</scope>
    <source>
        <strain evidence="2 3">YC419</strain>
    </source>
</reference>
<dbReference type="PROSITE" id="PS51257">
    <property type="entry name" value="PROKAR_LIPOPROTEIN"/>
    <property type="match status" value="1"/>
</dbReference>
<dbReference type="EMBL" id="JAAKZX010000043">
    <property type="protein sequence ID" value="NGO43619.1"/>
    <property type="molecule type" value="Genomic_DNA"/>
</dbReference>
<accession>A0ABX0DS84</accession>
<name>A0ABX0DS84_9ACTN</name>
<evidence type="ECO:0000313" key="3">
    <source>
        <dbReference type="Proteomes" id="UP001518140"/>
    </source>
</evidence>
<proteinExistence type="predicted"/>
<keyword evidence="1" id="KW-0812">Transmembrane</keyword>
<gene>
    <name evidence="2" type="ORF">G6048_16140</name>
</gene>
<sequence length="184" mass="20170">MMNDRMDVGAGAGGGLGCFGFLVMLIAGYVMFVNTTGDPRDLTYASGTRPQTAVEIHANEHGGSTDFDYAWDVRRRVETTFSVPIRLGGGRSASLEGDLHVEVPEGCADRTIHWEARADGTRIGSGRLKWLRTYDLETGLETEGIPARIRLSAWWDGGTEVCPSFALTWSDPRVRPSVDYNLLD</sequence>
<evidence type="ECO:0008006" key="4">
    <source>
        <dbReference type="Google" id="ProtNLM"/>
    </source>
</evidence>
<evidence type="ECO:0000313" key="2">
    <source>
        <dbReference type="EMBL" id="NGO43619.1"/>
    </source>
</evidence>
<keyword evidence="1" id="KW-1133">Transmembrane helix</keyword>
<organism evidence="2 3">
    <name type="scientific">Streptomyces ureilyticus</name>
    <dbReference type="NCBI Taxonomy" id="1775131"/>
    <lineage>
        <taxon>Bacteria</taxon>
        <taxon>Bacillati</taxon>
        <taxon>Actinomycetota</taxon>
        <taxon>Actinomycetes</taxon>
        <taxon>Kitasatosporales</taxon>
        <taxon>Streptomycetaceae</taxon>
        <taxon>Streptomyces</taxon>
    </lineage>
</organism>
<dbReference type="RefSeq" id="WP_165340227.1">
    <property type="nucleotide sequence ID" value="NZ_JAAKZX010000043.1"/>
</dbReference>
<protein>
    <recommendedName>
        <fullName evidence="4">DUF2207 domain-containing protein</fullName>
    </recommendedName>
</protein>
<comment type="caution">
    <text evidence="2">The sequence shown here is derived from an EMBL/GenBank/DDBJ whole genome shotgun (WGS) entry which is preliminary data.</text>
</comment>